<comment type="caution">
    <text evidence="1">The sequence shown here is derived from an EMBL/GenBank/DDBJ whole genome shotgun (WGS) entry which is preliminary data.</text>
</comment>
<dbReference type="EMBL" id="JAPJDZ010000135">
    <property type="protein sequence ID" value="MDP5138347.1"/>
    <property type="molecule type" value="Genomic_DNA"/>
</dbReference>
<proteinExistence type="predicted"/>
<dbReference type="RefSeq" id="WP_305977485.1">
    <property type="nucleotide sequence ID" value="NZ_JAPJDZ010000135.1"/>
</dbReference>
<organism evidence="1 2">
    <name type="scientific">Rheinheimera baltica</name>
    <dbReference type="NCBI Taxonomy" id="67576"/>
    <lineage>
        <taxon>Bacteria</taxon>
        <taxon>Pseudomonadati</taxon>
        <taxon>Pseudomonadota</taxon>
        <taxon>Gammaproteobacteria</taxon>
        <taxon>Chromatiales</taxon>
        <taxon>Chromatiaceae</taxon>
        <taxon>Rheinheimera</taxon>
    </lineage>
</organism>
<accession>A0ABT9I4P4</accession>
<dbReference type="Proteomes" id="UP001231109">
    <property type="component" value="Unassembled WGS sequence"/>
</dbReference>
<protein>
    <submittedName>
        <fullName evidence="1">Uncharacterized protein</fullName>
    </submittedName>
</protein>
<reference evidence="1 2" key="1">
    <citation type="submission" date="2022-11" db="EMBL/GenBank/DDBJ databases">
        <title>Viruses from the air-sea interface of a natural surface slick.</title>
        <authorList>
            <person name="Rahlff J."/>
            <person name="Holmfeldt K."/>
        </authorList>
    </citation>
    <scope>NUCLEOTIDE SEQUENCE [LARGE SCALE GENOMIC DNA]</scope>
    <source>
        <strain evidence="1 2">SMS4</strain>
    </source>
</reference>
<name>A0ABT9I4P4_9GAMM</name>
<keyword evidence="2" id="KW-1185">Reference proteome</keyword>
<sequence length="125" mass="13798">MLIIKGTPQIHACRDGGSLEAYFKTIFGGSYLLTLPIKWEGTSRNDMRTAGYKAPELTQYKNERKISKANGKPFYVTKNVAVPITTGKALAIARKLYRAAKTAEDKELCMALLNGIENNDPSKNS</sequence>
<evidence type="ECO:0000313" key="2">
    <source>
        <dbReference type="Proteomes" id="UP001231109"/>
    </source>
</evidence>
<gene>
    <name evidence="1" type="ORF">ORJ04_20570</name>
</gene>
<evidence type="ECO:0000313" key="1">
    <source>
        <dbReference type="EMBL" id="MDP5138347.1"/>
    </source>
</evidence>